<name>F4L305_HALH1</name>
<dbReference type="InterPro" id="IPR027417">
    <property type="entry name" value="P-loop_NTPase"/>
</dbReference>
<dbReference type="eggNOG" id="COG1201">
    <property type="taxonomic scope" value="Bacteria"/>
</dbReference>
<sequence length="1731" mass="197938">MEPKNIFDLHKDILSDYKLYIDSFINIADNRILETVKRDFDSGSLYPEPLIQFNPSFESGGKVENLIDAGILARDFNNIFYDETGNSWSIYKHQTEAIIKGNEGKGFVVTSGTGSGKSLTYISTIFNHLFKNPNKPGIKAIIVYPLNALINSQETALMGFEENFRKRTGHSLPFTFAKYTGQEKQDYREKVIANPPDILLTNYMMLELLMVRKADENLRKSFLDNLEYLVFDELHVYKGRQGADVSLLNRRIKAAAKNKNIICIGTSATMATGTIEEQKNEVAKVATRFFDATFFPENVITESLTYSTNEVIPSPTELKDALNSEIWDKSPKAILENYIAIWLERTIAVRTEGENKRRNSPKSLKTIAAELSAETGVIESQCEQKIIEVLIWAESLNITSATEKKKDTILPFKLHQFISQTGYVYVTLENAAQRHVTLEPNPFVKLPESRQEVPVFQTVFSRISGEEFICVRKDFTASKLVFRDFNENQNPKNEDDLKANDGDKVKKVKDRLQNDYKDGYILFDKGYPLDITEYIDLLPSAWKNKSGEKIGSAKELLLPKEIYVHKDGSFADTPNGGEKAWFMPAPLIYDPTCGLIYLEPKLSEKTKLISLGNEGRSTSTTLITLQTLLALYKHGKGLKEQKLMSFTDNRQDASLQAGHFNDFIQVVHLRSAIEKVLRDSAEPLRISDLIFKVQEALNLPENDYATNPAPNPARPDEDNLEALRNYITYRIIQDLKRGWRYILPNLEQTALLEITYKNIEKDAADDTLWNQIDLLKDWAPEKRKDFILQVLNYFRNMYAVDYDMLRYENRLRIESELNQQLNKEKLWSLDKGERLDAPNFLSVQGADKATRETFIQSIGPLSRLARFIKHEYREAGTASLDSNSYSLFMTAVLDALTEAHYLKKVKIKAEKSEKDAYQLILTKVLWKRGDGDNVAIDKTSFITLGEKIKIKPHLYFQKLYREDFSKLPKSYIAAEHTGQISSDQKIEREEKFNEAAELSALYCSPTMELGIDISSLNIVHMRNVPPSPANYAQRSGRAGRSGQSALVFTYASKVSPHDKHYFANPVKMVSGIVQAPRIDLTNEELIRSHINATVLSFLNAEEFKPSLIDLIDISGRTYKLKSDLKAKYQNVIDSSFLNIKHLALKVVANIDFREVKWFNDTWLETQIRTVPDKLENALLRWRKMYLDALRQMNEAHETHISPVIKDAELKKLANLSYMRAKDRKNLLENQSDKSKNSTLSEFYTFRYLASEGFLPGYNFTRLPIRVFLGGKDRNESISRPRFIGLKEFGPNNLIYHNGGKYKVNRITPNDVSLDLVEIKISKETNYAFLGKDEGKGKNQDPITGTQFTASNIELYQNLLELEEAQSENSERISCMEEVRTSEGYVTELYLNAADGLVDATKIRLTVDGDDLMKLFYAPAAKLILLNKKWKRGRDDGFDIGTKTGFFKTKKQLERPNPEDPHANIMLYTYDTSDILYVQPIKSLDLTIEGIVTIQYALEKAIEQIYNIEPVEIGARLMGSEENKNVMLFESAEGSIGVLKDIARNPAMLRKIFLKAYEICGYDYATKTDKFPARPKASYDDLLSYYNQMDHTKIDRHAIVNALELLILSNPDDTVGGSYEGKYEELIKGLHHRSPGEKGLLDYLFTNGFRLPDYTNYNMEQFYVQPDFVFEKEKALIFVDGGIHKKAVNKADDEKKRKTIELAGFDVLVWDYTTEQVESFVTRRQDIFRKVR</sequence>
<dbReference type="SMART" id="SM00487">
    <property type="entry name" value="DEXDc"/>
    <property type="match status" value="1"/>
</dbReference>
<dbReference type="InterPro" id="IPR011335">
    <property type="entry name" value="Restrct_endonuc-II-like"/>
</dbReference>
<dbReference type="InterPro" id="IPR052511">
    <property type="entry name" value="ATP-dep_Helicase"/>
</dbReference>
<keyword evidence="1" id="KW-0547">Nucleotide-binding</keyword>
<dbReference type="Proteomes" id="UP000008461">
    <property type="component" value="Chromosome"/>
</dbReference>
<evidence type="ECO:0000313" key="6">
    <source>
        <dbReference type="Proteomes" id="UP000008461"/>
    </source>
</evidence>
<evidence type="ECO:0000256" key="2">
    <source>
        <dbReference type="ARBA" id="ARBA00022840"/>
    </source>
</evidence>
<dbReference type="GO" id="GO:0016887">
    <property type="term" value="F:ATP hydrolysis activity"/>
    <property type="evidence" value="ECO:0007669"/>
    <property type="project" value="TreeGrafter"/>
</dbReference>
<dbReference type="PROSITE" id="PS51192">
    <property type="entry name" value="HELICASE_ATP_BIND_1"/>
    <property type="match status" value="1"/>
</dbReference>
<dbReference type="InterPro" id="IPR014001">
    <property type="entry name" value="Helicase_ATP-bd"/>
</dbReference>
<dbReference type="PROSITE" id="PS51194">
    <property type="entry name" value="HELICASE_CTER"/>
    <property type="match status" value="1"/>
</dbReference>
<evidence type="ECO:0000313" key="5">
    <source>
        <dbReference type="EMBL" id="AEE50664.1"/>
    </source>
</evidence>
<dbReference type="SUPFAM" id="SSF52540">
    <property type="entry name" value="P-loop containing nucleoside triphosphate hydrolases"/>
    <property type="match status" value="2"/>
</dbReference>
<dbReference type="SMART" id="SM00490">
    <property type="entry name" value="HELICc"/>
    <property type="match status" value="1"/>
</dbReference>
<dbReference type="EMBL" id="CP002691">
    <property type="protein sequence ID" value="AEE50664.1"/>
    <property type="molecule type" value="Genomic_DNA"/>
</dbReference>
<keyword evidence="5" id="KW-0347">Helicase</keyword>
<dbReference type="HOGENOM" id="CLU_001338_1_1_10"/>
<dbReference type="KEGG" id="hhy:Halhy_2796"/>
<protein>
    <submittedName>
        <fullName evidence="5">DEAD/DEAH box helicase domain protein</fullName>
    </submittedName>
</protein>
<keyword evidence="2" id="KW-0067">ATP-binding</keyword>
<dbReference type="RefSeq" id="WP_013765212.1">
    <property type="nucleotide sequence ID" value="NC_015510.1"/>
</dbReference>
<dbReference type="InterPro" id="IPR001650">
    <property type="entry name" value="Helicase_C-like"/>
</dbReference>
<dbReference type="GO" id="GO:0004386">
    <property type="term" value="F:helicase activity"/>
    <property type="evidence" value="ECO:0007669"/>
    <property type="project" value="UniProtKB-KW"/>
</dbReference>
<dbReference type="Pfam" id="PF00271">
    <property type="entry name" value="Helicase_C"/>
    <property type="match status" value="1"/>
</dbReference>
<keyword evidence="5" id="KW-0378">Hydrolase</keyword>
<dbReference type="STRING" id="760192.Halhy_2796"/>
<feature type="domain" description="Helicase C-terminal" evidence="4">
    <location>
        <begin position="901"/>
        <end position="1086"/>
    </location>
</feature>
<reference key="2">
    <citation type="submission" date="2011-04" db="EMBL/GenBank/DDBJ databases">
        <title>Complete sequence of chromosome of Haliscomenobacter hydrossis DSM 1100.</title>
        <authorList>
            <consortium name="US DOE Joint Genome Institute (JGI-PGF)"/>
            <person name="Lucas S."/>
            <person name="Han J."/>
            <person name="Lapidus A."/>
            <person name="Bruce D."/>
            <person name="Goodwin L."/>
            <person name="Pitluck S."/>
            <person name="Peters L."/>
            <person name="Kyrpides N."/>
            <person name="Mavromatis K."/>
            <person name="Ivanova N."/>
            <person name="Ovchinnikova G."/>
            <person name="Pagani I."/>
            <person name="Daligault H."/>
            <person name="Detter J.C."/>
            <person name="Han C."/>
            <person name="Land M."/>
            <person name="Hauser L."/>
            <person name="Markowitz V."/>
            <person name="Cheng J.-F."/>
            <person name="Hugenholtz P."/>
            <person name="Woyke T."/>
            <person name="Wu D."/>
            <person name="Verbarg S."/>
            <person name="Frueling A."/>
            <person name="Brambilla E."/>
            <person name="Klenk H.-P."/>
            <person name="Eisen J.A."/>
        </authorList>
    </citation>
    <scope>NUCLEOTIDE SEQUENCE</scope>
    <source>
        <strain>DSM 1100</strain>
    </source>
</reference>
<dbReference type="PANTHER" id="PTHR47962">
    <property type="entry name" value="ATP-DEPENDENT HELICASE LHR-RELATED-RELATED"/>
    <property type="match status" value="1"/>
</dbReference>
<dbReference type="GO" id="GO:0005524">
    <property type="term" value="F:ATP binding"/>
    <property type="evidence" value="ECO:0007669"/>
    <property type="project" value="UniProtKB-KW"/>
</dbReference>
<evidence type="ECO:0000259" key="3">
    <source>
        <dbReference type="PROSITE" id="PS51192"/>
    </source>
</evidence>
<dbReference type="Gene3D" id="3.40.960.10">
    <property type="entry name" value="VSR Endonuclease"/>
    <property type="match status" value="1"/>
</dbReference>
<dbReference type="Gene3D" id="3.40.50.300">
    <property type="entry name" value="P-loop containing nucleotide triphosphate hydrolases"/>
    <property type="match status" value="2"/>
</dbReference>
<dbReference type="SUPFAM" id="SSF52980">
    <property type="entry name" value="Restriction endonuclease-like"/>
    <property type="match status" value="1"/>
</dbReference>
<proteinExistence type="predicted"/>
<dbReference type="GO" id="GO:0003677">
    <property type="term" value="F:DNA binding"/>
    <property type="evidence" value="ECO:0007669"/>
    <property type="project" value="TreeGrafter"/>
</dbReference>
<organism evidence="5 6">
    <name type="scientific">Haliscomenobacter hydrossis (strain ATCC 27775 / DSM 1100 / LMG 10767 / O)</name>
    <dbReference type="NCBI Taxonomy" id="760192"/>
    <lineage>
        <taxon>Bacteria</taxon>
        <taxon>Pseudomonadati</taxon>
        <taxon>Bacteroidota</taxon>
        <taxon>Saprospiria</taxon>
        <taxon>Saprospirales</taxon>
        <taxon>Haliscomenobacteraceae</taxon>
        <taxon>Haliscomenobacter</taxon>
    </lineage>
</organism>
<evidence type="ECO:0000256" key="1">
    <source>
        <dbReference type="ARBA" id="ARBA00022741"/>
    </source>
</evidence>
<dbReference type="PANTHER" id="PTHR47962:SF5">
    <property type="entry name" value="ATP-DEPENDENT HELICASE LHR-RELATED"/>
    <property type="match status" value="1"/>
</dbReference>
<dbReference type="InterPro" id="IPR011545">
    <property type="entry name" value="DEAD/DEAH_box_helicase_dom"/>
</dbReference>
<feature type="domain" description="Helicase ATP-binding" evidence="3">
    <location>
        <begin position="98"/>
        <end position="288"/>
    </location>
</feature>
<keyword evidence="6" id="KW-1185">Reference proteome</keyword>
<evidence type="ECO:0000259" key="4">
    <source>
        <dbReference type="PROSITE" id="PS51194"/>
    </source>
</evidence>
<dbReference type="Pfam" id="PF00270">
    <property type="entry name" value="DEAD"/>
    <property type="match status" value="1"/>
</dbReference>
<accession>F4L305</accession>
<dbReference type="OrthoDB" id="9815222at2"/>
<dbReference type="eggNOG" id="COG1205">
    <property type="taxonomic scope" value="Bacteria"/>
</dbReference>
<gene>
    <name evidence="5" type="ordered locus">Halhy_2796</name>
</gene>
<reference evidence="5 6" key="1">
    <citation type="journal article" date="2011" name="Stand. Genomic Sci.">
        <title>Complete genome sequence of Haliscomenobacter hydrossis type strain (O).</title>
        <authorList>
            <consortium name="US DOE Joint Genome Institute (JGI-PGF)"/>
            <person name="Daligault H."/>
            <person name="Lapidus A."/>
            <person name="Zeytun A."/>
            <person name="Nolan M."/>
            <person name="Lucas S."/>
            <person name="Del Rio T.G."/>
            <person name="Tice H."/>
            <person name="Cheng J.F."/>
            <person name="Tapia R."/>
            <person name="Han C."/>
            <person name="Goodwin L."/>
            <person name="Pitluck S."/>
            <person name="Liolios K."/>
            <person name="Pagani I."/>
            <person name="Ivanova N."/>
            <person name="Huntemann M."/>
            <person name="Mavromatis K."/>
            <person name="Mikhailova N."/>
            <person name="Pati A."/>
            <person name="Chen A."/>
            <person name="Palaniappan K."/>
            <person name="Land M."/>
            <person name="Hauser L."/>
            <person name="Brambilla E.M."/>
            <person name="Rohde M."/>
            <person name="Verbarg S."/>
            <person name="Goker M."/>
            <person name="Bristow J."/>
            <person name="Eisen J.A."/>
            <person name="Markowitz V."/>
            <person name="Hugenholtz P."/>
            <person name="Kyrpides N.C."/>
            <person name="Klenk H.P."/>
            <person name="Woyke T."/>
        </authorList>
    </citation>
    <scope>NUCLEOTIDE SEQUENCE [LARGE SCALE GENOMIC DNA]</scope>
    <source>
        <strain evidence="6">ATCC 27775 / DSM 1100 / LMG 10767 / O</strain>
    </source>
</reference>